<dbReference type="GO" id="GO:0009451">
    <property type="term" value="P:RNA modification"/>
    <property type="evidence" value="ECO:0007669"/>
    <property type="project" value="InterPro"/>
</dbReference>
<feature type="non-terminal residue" evidence="5">
    <location>
        <position position="1"/>
    </location>
</feature>
<dbReference type="Pfam" id="PF13041">
    <property type="entry name" value="PPR_2"/>
    <property type="match status" value="2"/>
</dbReference>
<dbReference type="Pfam" id="PF14432">
    <property type="entry name" value="DYW_deaminase"/>
    <property type="match status" value="1"/>
</dbReference>
<reference evidence="5 6" key="1">
    <citation type="journal article" date="2021" name="Hortic Res">
        <title>The domestication of Cucurbita argyrosperma as revealed by the genome of its wild relative.</title>
        <authorList>
            <person name="Barrera-Redondo J."/>
            <person name="Sanchez-de la Vega G."/>
            <person name="Aguirre-Liguori J.A."/>
            <person name="Castellanos-Morales G."/>
            <person name="Gutierrez-Guerrero Y.T."/>
            <person name="Aguirre-Dugua X."/>
            <person name="Aguirre-Planter E."/>
            <person name="Tenaillon M.I."/>
            <person name="Lira-Saade R."/>
            <person name="Eguiarte L.E."/>
        </authorList>
    </citation>
    <scope>NUCLEOTIDE SEQUENCE [LARGE SCALE GENOMIC DNA]</scope>
    <source>
        <strain evidence="5">JBR-2021</strain>
    </source>
</reference>
<dbReference type="InterPro" id="IPR032867">
    <property type="entry name" value="DYW_dom"/>
</dbReference>
<dbReference type="PROSITE" id="PS51375">
    <property type="entry name" value="PPR"/>
    <property type="match status" value="4"/>
</dbReference>
<accession>A0AAV6M6Q8</accession>
<comment type="similarity">
    <text evidence="1">Belongs to the PPR family. PCMP-H subfamily.</text>
</comment>
<evidence type="ECO:0000256" key="2">
    <source>
        <dbReference type="ARBA" id="ARBA00022737"/>
    </source>
</evidence>
<feature type="repeat" description="PPR" evidence="3">
    <location>
        <begin position="204"/>
        <end position="234"/>
    </location>
</feature>
<dbReference type="Proteomes" id="UP000685013">
    <property type="component" value="Chromosome 17"/>
</dbReference>
<feature type="repeat" description="PPR" evidence="3">
    <location>
        <begin position="336"/>
        <end position="370"/>
    </location>
</feature>
<sequence length="667" mass="75200">MNSVFYNPNGIVNFSAQPSSVLPRSITSCKTARDLKQLHAVFIKTGQIQDPLTAAEVIRFCAFSSQRNIDYARAVFHQMPEPNCFCWNTILRVLAESNNEHHQSEALMLFRGMLCDGRVKPNRFTFPSVLKACARASRLREGKQVHGLIVKFGFDGDEFVISNLVRMYVMCAIMEDAYSLFCKSVVDFDGSCQMEVDKRRQDGNVVLWNIMIDGHVRLGDFRSARNLFDEMPQRSVVSWNVMISGYAQNGHFIEAINMFQEMQISNIDPNYVTLVSVLPAISRIGALELGKWIHLYAGKNKIDIDDVLGSALVDMYSKCGSIEKALQVFERLPKRNAITWNAIISAFAMHGRAEDAIDYFHLIEKAGVTPNDVTYIGILSACSHAGLVEEGRSFFSHMVKVVGLQPRIEHYGCMVDLLGRAGRLEEAEELIKNMPMAPDDVIWKALLGACKMHKNIEMGERVAEILMELAPHDSGSYVALSNMYASLGNWEAVAGVRMKMKGMDIRKDPGCSWVEIQGIIHEFLVEDDSHPRAKEIQAMLEEMSMKLRLNGYKPNTLEVFLNADEEHKARALQYHSEKIAVAFGLISTAPQYPLKIVKNLQNDSIILTMAHVHVWIIGNFSEANDHRLLHRTVEDRVVIVKIIRKSNGDASIMLNKIYQKENCVADF</sequence>
<evidence type="ECO:0000259" key="4">
    <source>
        <dbReference type="Pfam" id="PF14432"/>
    </source>
</evidence>
<dbReference type="NCBIfam" id="TIGR00756">
    <property type="entry name" value="PPR"/>
    <property type="match status" value="4"/>
</dbReference>
<name>A0AAV6M6Q8_9ROSI</name>
<dbReference type="GO" id="GO:0003729">
    <property type="term" value="F:mRNA binding"/>
    <property type="evidence" value="ECO:0007669"/>
    <property type="project" value="UniProtKB-ARBA"/>
</dbReference>
<dbReference type="AlphaFoldDB" id="A0AAV6M6Q8"/>
<dbReference type="InterPro" id="IPR002885">
    <property type="entry name" value="PPR_rpt"/>
</dbReference>
<evidence type="ECO:0000256" key="1">
    <source>
        <dbReference type="ARBA" id="ARBA00006643"/>
    </source>
</evidence>
<dbReference type="InterPro" id="IPR046960">
    <property type="entry name" value="PPR_At4g14850-like_plant"/>
</dbReference>
<feature type="repeat" description="PPR" evidence="3">
    <location>
        <begin position="235"/>
        <end position="269"/>
    </location>
</feature>
<keyword evidence="6" id="KW-1185">Reference proteome</keyword>
<dbReference type="FunFam" id="1.25.40.10:FF:000333">
    <property type="entry name" value="Pentatricopeptide repeat-containing protein"/>
    <property type="match status" value="1"/>
</dbReference>
<gene>
    <name evidence="5" type="primary">PCMP-H38</name>
    <name evidence="5" type="ORF">SDJN03_26606</name>
</gene>
<proteinExistence type="inferred from homology"/>
<feature type="domain" description="DYW" evidence="4">
    <location>
        <begin position="551"/>
        <end position="601"/>
    </location>
</feature>
<dbReference type="FunFam" id="1.25.40.10:FF:000470">
    <property type="entry name" value="Pentatricopeptide repeat-containing protein At5g66520"/>
    <property type="match status" value="1"/>
</dbReference>
<dbReference type="GO" id="GO:0008270">
    <property type="term" value="F:zinc ion binding"/>
    <property type="evidence" value="ECO:0007669"/>
    <property type="project" value="InterPro"/>
</dbReference>
<dbReference type="Pfam" id="PF20431">
    <property type="entry name" value="E_motif"/>
    <property type="match status" value="1"/>
</dbReference>
<dbReference type="FunFam" id="1.25.40.10:FF:000690">
    <property type="entry name" value="Pentatricopeptide repeat-containing protein"/>
    <property type="match status" value="1"/>
</dbReference>
<protein>
    <submittedName>
        <fullName evidence="5">Pentatricopeptide repeat-containing protein</fullName>
    </submittedName>
</protein>
<keyword evidence="2" id="KW-0677">Repeat</keyword>
<dbReference type="PANTHER" id="PTHR47926:SF452">
    <property type="entry name" value="PENTATRICOPEPTIDE REPEAT-CONTAINING PROTEIN"/>
    <property type="match status" value="1"/>
</dbReference>
<dbReference type="PANTHER" id="PTHR47926">
    <property type="entry name" value="PENTATRICOPEPTIDE REPEAT-CONTAINING PROTEIN"/>
    <property type="match status" value="1"/>
</dbReference>
<evidence type="ECO:0000256" key="3">
    <source>
        <dbReference type="PROSITE-ProRule" id="PRU00708"/>
    </source>
</evidence>
<organism evidence="5 6">
    <name type="scientific">Cucurbita argyrosperma subsp. sororia</name>
    <dbReference type="NCBI Taxonomy" id="37648"/>
    <lineage>
        <taxon>Eukaryota</taxon>
        <taxon>Viridiplantae</taxon>
        <taxon>Streptophyta</taxon>
        <taxon>Embryophyta</taxon>
        <taxon>Tracheophyta</taxon>
        <taxon>Spermatophyta</taxon>
        <taxon>Magnoliopsida</taxon>
        <taxon>eudicotyledons</taxon>
        <taxon>Gunneridae</taxon>
        <taxon>Pentapetalae</taxon>
        <taxon>rosids</taxon>
        <taxon>fabids</taxon>
        <taxon>Cucurbitales</taxon>
        <taxon>Cucurbitaceae</taxon>
        <taxon>Cucurbiteae</taxon>
        <taxon>Cucurbita</taxon>
    </lineage>
</organism>
<feature type="repeat" description="PPR" evidence="3">
    <location>
        <begin position="371"/>
        <end position="406"/>
    </location>
</feature>
<dbReference type="InterPro" id="IPR046848">
    <property type="entry name" value="E_motif"/>
</dbReference>
<evidence type="ECO:0000313" key="6">
    <source>
        <dbReference type="Proteomes" id="UP000685013"/>
    </source>
</evidence>
<comment type="caution">
    <text evidence="5">The sequence shown here is derived from an EMBL/GenBank/DDBJ whole genome shotgun (WGS) entry which is preliminary data.</text>
</comment>
<evidence type="ECO:0000313" key="5">
    <source>
        <dbReference type="EMBL" id="KAG6575967.1"/>
    </source>
</evidence>
<dbReference type="Pfam" id="PF01535">
    <property type="entry name" value="PPR"/>
    <property type="match status" value="2"/>
</dbReference>
<dbReference type="EMBL" id="JAGKQH010000017">
    <property type="protein sequence ID" value="KAG6575967.1"/>
    <property type="molecule type" value="Genomic_DNA"/>
</dbReference>